<proteinExistence type="predicted"/>
<gene>
    <name evidence="1" type="ORF">ACFQPS_12915</name>
</gene>
<organism evidence="1 2">
    <name type="scientific">Rhodocista pekingensis</name>
    <dbReference type="NCBI Taxonomy" id="201185"/>
    <lineage>
        <taxon>Bacteria</taxon>
        <taxon>Pseudomonadati</taxon>
        <taxon>Pseudomonadota</taxon>
        <taxon>Alphaproteobacteria</taxon>
        <taxon>Rhodospirillales</taxon>
        <taxon>Azospirillaceae</taxon>
        <taxon>Rhodocista</taxon>
    </lineage>
</organism>
<name>A0ABW2KVH8_9PROT</name>
<reference evidence="2" key="1">
    <citation type="journal article" date="2019" name="Int. J. Syst. Evol. Microbiol.">
        <title>The Global Catalogue of Microorganisms (GCM) 10K type strain sequencing project: providing services to taxonomists for standard genome sequencing and annotation.</title>
        <authorList>
            <consortium name="The Broad Institute Genomics Platform"/>
            <consortium name="The Broad Institute Genome Sequencing Center for Infectious Disease"/>
            <person name="Wu L."/>
            <person name="Ma J."/>
        </authorList>
    </citation>
    <scope>NUCLEOTIDE SEQUENCE [LARGE SCALE GENOMIC DNA]</scope>
    <source>
        <strain evidence="2">CGMCC 1.16275</strain>
    </source>
</reference>
<evidence type="ECO:0000313" key="2">
    <source>
        <dbReference type="Proteomes" id="UP001596456"/>
    </source>
</evidence>
<protein>
    <submittedName>
        <fullName evidence="1">Uncharacterized protein</fullName>
    </submittedName>
</protein>
<dbReference type="EMBL" id="JBHTCM010000011">
    <property type="protein sequence ID" value="MFC7334066.1"/>
    <property type="molecule type" value="Genomic_DNA"/>
</dbReference>
<comment type="caution">
    <text evidence="1">The sequence shown here is derived from an EMBL/GenBank/DDBJ whole genome shotgun (WGS) entry which is preliminary data.</text>
</comment>
<accession>A0ABW2KVH8</accession>
<keyword evidence="2" id="KW-1185">Reference proteome</keyword>
<dbReference type="RefSeq" id="WP_377359603.1">
    <property type="nucleotide sequence ID" value="NZ_JBHTCM010000011.1"/>
</dbReference>
<dbReference type="Proteomes" id="UP001596456">
    <property type="component" value="Unassembled WGS sequence"/>
</dbReference>
<sequence>MARDGDTSQPATVLRQLVRSLSQAVAGFEATADMPRRTFPDYKKARAAYLEIQSMVFAVQDKAQESRAQAPPDLGAWLVRTRLRAIAAFTRVSLSFFRDPPALLVQALGAHEILDMEREAFEGVLKDYDMMLLEASVDDRKADELDKVRTQIEEVVRLLQDLLKTAPPPLATF</sequence>
<evidence type="ECO:0000313" key="1">
    <source>
        <dbReference type="EMBL" id="MFC7334066.1"/>
    </source>
</evidence>